<name>A0ABS8UR38_DATST</name>
<organism evidence="1 2">
    <name type="scientific">Datura stramonium</name>
    <name type="common">Jimsonweed</name>
    <name type="synonym">Common thornapple</name>
    <dbReference type="NCBI Taxonomy" id="4076"/>
    <lineage>
        <taxon>Eukaryota</taxon>
        <taxon>Viridiplantae</taxon>
        <taxon>Streptophyta</taxon>
        <taxon>Embryophyta</taxon>
        <taxon>Tracheophyta</taxon>
        <taxon>Spermatophyta</taxon>
        <taxon>Magnoliopsida</taxon>
        <taxon>eudicotyledons</taxon>
        <taxon>Gunneridae</taxon>
        <taxon>Pentapetalae</taxon>
        <taxon>asterids</taxon>
        <taxon>lamiids</taxon>
        <taxon>Solanales</taxon>
        <taxon>Solanaceae</taxon>
        <taxon>Solanoideae</taxon>
        <taxon>Datureae</taxon>
        <taxon>Datura</taxon>
    </lineage>
</organism>
<keyword evidence="2" id="KW-1185">Reference proteome</keyword>
<protein>
    <submittedName>
        <fullName evidence="1">Uncharacterized protein</fullName>
    </submittedName>
</protein>
<evidence type="ECO:0000313" key="2">
    <source>
        <dbReference type="Proteomes" id="UP000823775"/>
    </source>
</evidence>
<accession>A0ABS8UR38</accession>
<proteinExistence type="predicted"/>
<comment type="caution">
    <text evidence="1">The sequence shown here is derived from an EMBL/GenBank/DDBJ whole genome shotgun (WGS) entry which is preliminary data.</text>
</comment>
<gene>
    <name evidence="1" type="ORF">HAX54_019221</name>
</gene>
<sequence length="68" mass="7852">MEDAMKESQEKTTHRKNLKRKAIVEDEVKLENALDPERDEDGEEIDEDVALCVKESGEVYWIAGPMRC</sequence>
<dbReference type="EMBL" id="JACEIK010002334">
    <property type="protein sequence ID" value="MCD9560524.1"/>
    <property type="molecule type" value="Genomic_DNA"/>
</dbReference>
<evidence type="ECO:0000313" key="1">
    <source>
        <dbReference type="EMBL" id="MCD9560524.1"/>
    </source>
</evidence>
<reference evidence="1 2" key="1">
    <citation type="journal article" date="2021" name="BMC Genomics">
        <title>Datura genome reveals duplications of psychoactive alkaloid biosynthetic genes and high mutation rate following tissue culture.</title>
        <authorList>
            <person name="Rajewski A."/>
            <person name="Carter-House D."/>
            <person name="Stajich J."/>
            <person name="Litt A."/>
        </authorList>
    </citation>
    <scope>NUCLEOTIDE SEQUENCE [LARGE SCALE GENOMIC DNA]</scope>
    <source>
        <strain evidence="1">AR-01</strain>
    </source>
</reference>
<dbReference type="Proteomes" id="UP000823775">
    <property type="component" value="Unassembled WGS sequence"/>
</dbReference>